<evidence type="ECO:0000256" key="2">
    <source>
        <dbReference type="ARBA" id="ARBA00022679"/>
    </source>
</evidence>
<feature type="domain" description="Phospholipid/glycerol acyltransferase" evidence="4">
    <location>
        <begin position="53"/>
        <end position="165"/>
    </location>
</feature>
<accession>A0A3M0BNE8</accession>
<name>A0A3M0BNE8_9AQUI</name>
<evidence type="ECO:0000256" key="1">
    <source>
        <dbReference type="ARBA" id="ARBA00005189"/>
    </source>
</evidence>
<dbReference type="SMART" id="SM00563">
    <property type="entry name" value="PlsC"/>
    <property type="match status" value="1"/>
</dbReference>
<dbReference type="PANTHER" id="PTHR10434:SF40">
    <property type="entry name" value="1-ACYL-SN-GLYCEROL-3-PHOSPHATE ACYLTRANSFERASE"/>
    <property type="match status" value="1"/>
</dbReference>
<gene>
    <name evidence="5" type="ORF">CLV39_1590</name>
</gene>
<evidence type="ECO:0000256" key="3">
    <source>
        <dbReference type="ARBA" id="ARBA00023315"/>
    </source>
</evidence>
<dbReference type="GO" id="GO:0003841">
    <property type="term" value="F:1-acylglycerol-3-phosphate O-acyltransferase activity"/>
    <property type="evidence" value="ECO:0007669"/>
    <property type="project" value="TreeGrafter"/>
</dbReference>
<keyword evidence="2 5" id="KW-0808">Transferase</keyword>
<evidence type="ECO:0000259" key="4">
    <source>
        <dbReference type="SMART" id="SM00563"/>
    </source>
</evidence>
<dbReference type="SUPFAM" id="SSF69593">
    <property type="entry name" value="Glycerol-3-phosphate (1)-acyltransferase"/>
    <property type="match status" value="1"/>
</dbReference>
<dbReference type="InterPro" id="IPR002123">
    <property type="entry name" value="Plipid/glycerol_acylTrfase"/>
</dbReference>
<dbReference type="PANTHER" id="PTHR10434">
    <property type="entry name" value="1-ACYL-SN-GLYCEROL-3-PHOSPHATE ACYLTRANSFERASE"/>
    <property type="match status" value="1"/>
</dbReference>
<dbReference type="Pfam" id="PF01553">
    <property type="entry name" value="Acyltransferase"/>
    <property type="match status" value="1"/>
</dbReference>
<protein>
    <submittedName>
        <fullName evidence="5">1-acyl-sn-glycerol-3-phosphate acyltransferase</fullName>
    </submittedName>
</protein>
<dbReference type="AlphaFoldDB" id="A0A3M0BNE8"/>
<comment type="caution">
    <text evidence="5">The sequence shown here is derived from an EMBL/GenBank/DDBJ whole genome shotgun (WGS) entry which is preliminary data.</text>
</comment>
<dbReference type="GO" id="GO:0006654">
    <property type="term" value="P:phosphatidic acid biosynthetic process"/>
    <property type="evidence" value="ECO:0007669"/>
    <property type="project" value="TreeGrafter"/>
</dbReference>
<dbReference type="EMBL" id="REFO01000016">
    <property type="protein sequence ID" value="RMA92542.1"/>
    <property type="molecule type" value="Genomic_DNA"/>
</dbReference>
<comment type="pathway">
    <text evidence="1">Lipid metabolism.</text>
</comment>
<keyword evidence="6" id="KW-1185">Reference proteome</keyword>
<evidence type="ECO:0000313" key="5">
    <source>
        <dbReference type="EMBL" id="RMA92542.1"/>
    </source>
</evidence>
<dbReference type="Proteomes" id="UP000280842">
    <property type="component" value="Unassembled WGS sequence"/>
</dbReference>
<organism evidence="5 6">
    <name type="scientific">Hydrogenothermus marinus</name>
    <dbReference type="NCBI Taxonomy" id="133270"/>
    <lineage>
        <taxon>Bacteria</taxon>
        <taxon>Pseudomonadati</taxon>
        <taxon>Aquificota</taxon>
        <taxon>Aquificia</taxon>
        <taxon>Aquificales</taxon>
        <taxon>Hydrogenothermaceae</taxon>
        <taxon>Hydrogenothermus</taxon>
    </lineage>
</organism>
<dbReference type="CDD" id="cd07989">
    <property type="entry name" value="LPLAT_AGPAT-like"/>
    <property type="match status" value="1"/>
</dbReference>
<keyword evidence="3 5" id="KW-0012">Acyltransferase</keyword>
<reference evidence="5 6" key="1">
    <citation type="submission" date="2018-10" db="EMBL/GenBank/DDBJ databases">
        <title>Genomic Encyclopedia of Archaeal and Bacterial Type Strains, Phase II (KMG-II): from individual species to whole genera.</title>
        <authorList>
            <person name="Goeker M."/>
        </authorList>
    </citation>
    <scope>NUCLEOTIDE SEQUENCE [LARGE SCALE GENOMIC DNA]</scope>
    <source>
        <strain evidence="5 6">VM1</strain>
    </source>
</reference>
<proteinExistence type="predicted"/>
<evidence type="ECO:0000313" key="6">
    <source>
        <dbReference type="Proteomes" id="UP000280842"/>
    </source>
</evidence>
<dbReference type="RefSeq" id="WP_245960358.1">
    <property type="nucleotide sequence ID" value="NZ_REFO01000016.1"/>
</dbReference>
<sequence length="213" mass="23966">MKNVAILNYNRFMEKKPYSELGYKIWFKLKPFVKLLFRLKVEGAENFPKEGGFIIAANHRSYLDPPIINTISPFPVIFMAKEDLFKVPILGSIITKAGAIPVERGRKGVKSLIKAIDFLKKGYVIGIFPEGTRAAPGKFLKPQPGIGLLIEKTKAPVVPVRIEGADKVLSRDSKFPKFLVYPIKVKVGKPIKFEDNLSHEEMAKIIMEKIKAL</sequence>